<evidence type="ECO:0000313" key="2">
    <source>
        <dbReference type="Proteomes" id="UP001176941"/>
    </source>
</evidence>
<reference evidence="1" key="1">
    <citation type="submission" date="2023-04" db="EMBL/GenBank/DDBJ databases">
        <authorList>
            <consortium name="ELIXIR-Norway"/>
        </authorList>
    </citation>
    <scope>NUCLEOTIDE SEQUENCE [LARGE SCALE GENOMIC DNA]</scope>
</reference>
<dbReference type="Proteomes" id="UP001176941">
    <property type="component" value="Chromosome 1"/>
</dbReference>
<keyword evidence="2" id="KW-1185">Reference proteome</keyword>
<evidence type="ECO:0000313" key="1">
    <source>
        <dbReference type="EMBL" id="CAI9151485.1"/>
    </source>
</evidence>
<name>A0ABN8XQ30_RANTA</name>
<organism evidence="1 2">
    <name type="scientific">Rangifer tarandus platyrhynchus</name>
    <name type="common">Svalbard reindeer</name>
    <dbReference type="NCBI Taxonomy" id="3082113"/>
    <lineage>
        <taxon>Eukaryota</taxon>
        <taxon>Metazoa</taxon>
        <taxon>Chordata</taxon>
        <taxon>Craniata</taxon>
        <taxon>Vertebrata</taxon>
        <taxon>Euteleostomi</taxon>
        <taxon>Mammalia</taxon>
        <taxon>Eutheria</taxon>
        <taxon>Laurasiatheria</taxon>
        <taxon>Artiodactyla</taxon>
        <taxon>Ruminantia</taxon>
        <taxon>Pecora</taxon>
        <taxon>Cervidae</taxon>
        <taxon>Odocoileinae</taxon>
        <taxon>Rangifer</taxon>
    </lineage>
</organism>
<protein>
    <submittedName>
        <fullName evidence="1">Uncharacterized protein</fullName>
    </submittedName>
</protein>
<proteinExistence type="predicted"/>
<gene>
    <name evidence="1" type="ORF">MRATA1EN1_LOCUS447</name>
</gene>
<sequence length="121" mass="13624">MDALLAFYYLHIHTSPKITFSPAGALCLPCRPSDWLRDLPASLPIIPCERGFGRAVIRWWSLLLLRVSILPPLPLDYVVFIRWLDLETLTTVYTSLKSKGFSLCGHTCGFSFQRCPSPVGN</sequence>
<dbReference type="EMBL" id="OX459937">
    <property type="protein sequence ID" value="CAI9151485.1"/>
    <property type="molecule type" value="Genomic_DNA"/>
</dbReference>
<accession>A0ABN8XQ30</accession>